<accession>A0A2S8BAP2</accession>
<dbReference type="AlphaFoldDB" id="A0A2S8BAP2"/>
<feature type="transmembrane region" description="Helical" evidence="1">
    <location>
        <begin position="40"/>
        <end position="62"/>
    </location>
</feature>
<evidence type="ECO:0000313" key="2">
    <source>
        <dbReference type="EMBL" id="PQM29427.1"/>
    </source>
</evidence>
<dbReference type="RefSeq" id="WP_105997385.1">
    <property type="nucleotide sequence ID" value="NZ_CM009578.1"/>
</dbReference>
<keyword evidence="1" id="KW-1133">Transmembrane helix</keyword>
<evidence type="ECO:0000256" key="1">
    <source>
        <dbReference type="SAM" id="Phobius"/>
    </source>
</evidence>
<gene>
    <name evidence="2" type="ORF">CVO77_00370</name>
</gene>
<dbReference type="EMBL" id="PHFW01000001">
    <property type="protein sequence ID" value="PQM29427.1"/>
    <property type="molecule type" value="Genomic_DNA"/>
</dbReference>
<dbReference type="OrthoDB" id="9941145at2"/>
<name>A0A2S8BAP2_9SPHN</name>
<sequence>MNYTDAREAFNRASHSDALPEMQIVAAETLQPDTDEQPRALVTSLWIAAAFLVAAHVIWVAADMPGAQFLNRLMETLP</sequence>
<keyword evidence="1" id="KW-0812">Transmembrane</keyword>
<keyword evidence="1" id="KW-0472">Membrane</keyword>
<organism evidence="2 3">
    <name type="scientific">Sphingopyxis lindanitolerans</name>
    <dbReference type="NCBI Taxonomy" id="2054227"/>
    <lineage>
        <taxon>Bacteria</taxon>
        <taxon>Pseudomonadati</taxon>
        <taxon>Pseudomonadota</taxon>
        <taxon>Alphaproteobacteria</taxon>
        <taxon>Sphingomonadales</taxon>
        <taxon>Sphingomonadaceae</taxon>
        <taxon>Sphingopyxis</taxon>
    </lineage>
</organism>
<comment type="caution">
    <text evidence="2">The sequence shown here is derived from an EMBL/GenBank/DDBJ whole genome shotgun (WGS) entry which is preliminary data.</text>
</comment>
<evidence type="ECO:0000313" key="3">
    <source>
        <dbReference type="Proteomes" id="UP000238954"/>
    </source>
</evidence>
<protein>
    <submittedName>
        <fullName evidence="2">Uncharacterized protein</fullName>
    </submittedName>
</protein>
<reference evidence="3" key="1">
    <citation type="submission" date="2017-11" db="EMBL/GenBank/DDBJ databases">
        <title>The complete genome sequence of Sphingopyxis pomeranensis sp. nov. strain WS5A3p.</title>
        <authorList>
            <person name="Kaminski M.A."/>
        </authorList>
    </citation>
    <scope>NUCLEOTIDE SEQUENCE [LARGE SCALE GENOMIC DNA]</scope>
    <source>
        <strain evidence="3">WS5A3p</strain>
    </source>
</reference>
<proteinExistence type="predicted"/>
<keyword evidence="3" id="KW-1185">Reference proteome</keyword>
<dbReference type="Proteomes" id="UP000238954">
    <property type="component" value="Chromosome"/>
</dbReference>